<dbReference type="RefSeq" id="WP_177143394.1">
    <property type="nucleotide sequence ID" value="NZ_JACAPU010000004.1"/>
</dbReference>
<proteinExistence type="predicted"/>
<evidence type="ECO:0000313" key="2">
    <source>
        <dbReference type="EMBL" id="NWB45682.1"/>
    </source>
</evidence>
<organism evidence="2 3">
    <name type="scientific">Pseudomonas gingeri</name>
    <dbReference type="NCBI Taxonomy" id="117681"/>
    <lineage>
        <taxon>Bacteria</taxon>
        <taxon>Pseudomonadati</taxon>
        <taxon>Pseudomonadota</taxon>
        <taxon>Gammaproteobacteria</taxon>
        <taxon>Pseudomonadales</taxon>
        <taxon>Pseudomonadaceae</taxon>
        <taxon>Pseudomonas</taxon>
    </lineage>
</organism>
<feature type="transmembrane region" description="Helical" evidence="1">
    <location>
        <begin position="137"/>
        <end position="158"/>
    </location>
</feature>
<dbReference type="AlphaFoldDB" id="A0A7Y7WAC6"/>
<comment type="caution">
    <text evidence="2">The sequence shown here is derived from an EMBL/GenBank/DDBJ whole genome shotgun (WGS) entry which is preliminary data.</text>
</comment>
<reference evidence="2 3" key="1">
    <citation type="submission" date="2020-04" db="EMBL/GenBank/DDBJ databases">
        <title>Molecular characterization of pseudomonads from Agaricus bisporus reveal novel blotch 2 pathogens in Western Europe.</title>
        <authorList>
            <person name="Taparia T."/>
            <person name="Krijger M."/>
            <person name="Haynes E."/>
            <person name="Elpinstone J.G."/>
            <person name="Noble R."/>
            <person name="Van Der Wolf J."/>
        </authorList>
    </citation>
    <scope>NUCLEOTIDE SEQUENCE [LARGE SCALE GENOMIC DNA]</scope>
    <source>
        <strain evidence="2 3">F1001</strain>
    </source>
</reference>
<feature type="transmembrane region" description="Helical" evidence="1">
    <location>
        <begin position="12"/>
        <end position="30"/>
    </location>
</feature>
<keyword evidence="1" id="KW-0472">Membrane</keyword>
<dbReference type="EMBL" id="JACAPU010000004">
    <property type="protein sequence ID" value="NWB45682.1"/>
    <property type="molecule type" value="Genomic_DNA"/>
</dbReference>
<accession>A0A7Y7WAC6</accession>
<evidence type="ECO:0000256" key="1">
    <source>
        <dbReference type="SAM" id="Phobius"/>
    </source>
</evidence>
<gene>
    <name evidence="2" type="ORF">HX829_04175</name>
</gene>
<keyword evidence="1" id="KW-1133">Transmembrane helix</keyword>
<keyword evidence="1" id="KW-0812">Transmembrane</keyword>
<sequence length="171" mass="19025">MIKYNELNRAGRLAVFFMVLCLLGLPALLFPSHSNFDLEGKTVEHFKGTFIHAEFFKGGGVKLLTKSPETRGYQAFYIEGLSILTNSDSLVSGRSIELTHLEKNVLTCQINGVLLCTARCSSAASCIELERSDTDMFVKIALIILFVFAIFFAVLSWLQHLRGKQSDVVKS</sequence>
<protein>
    <submittedName>
        <fullName evidence="2">Uncharacterized protein</fullName>
    </submittedName>
</protein>
<evidence type="ECO:0000313" key="3">
    <source>
        <dbReference type="Proteomes" id="UP000582981"/>
    </source>
</evidence>
<name>A0A7Y7WAC6_9PSED</name>
<dbReference type="Proteomes" id="UP000582981">
    <property type="component" value="Unassembled WGS sequence"/>
</dbReference>